<dbReference type="EMBL" id="QMDV01000001">
    <property type="protein sequence ID" value="RAU84491.1"/>
    <property type="molecule type" value="Genomic_DNA"/>
</dbReference>
<protein>
    <submittedName>
        <fullName evidence="2">Uncharacterized protein</fullName>
    </submittedName>
</protein>
<reference evidence="2 3" key="2">
    <citation type="submission" date="2018-07" db="EMBL/GenBank/DDBJ databases">
        <title>Pontibacter sp. 2b14 genomic sequence and assembly.</title>
        <authorList>
            <person name="Du Z.-J."/>
        </authorList>
    </citation>
    <scope>NUCLEOTIDE SEQUENCE [LARGE SCALE GENOMIC DNA]</scope>
    <source>
        <strain evidence="2 3">2b14</strain>
    </source>
</reference>
<comment type="caution">
    <text evidence="2">The sequence shown here is derived from an EMBL/GenBank/DDBJ whole genome shotgun (WGS) entry which is preliminary data.</text>
</comment>
<proteinExistence type="predicted"/>
<evidence type="ECO:0000313" key="3">
    <source>
        <dbReference type="Proteomes" id="UP000251692"/>
    </source>
</evidence>
<evidence type="ECO:0000256" key="1">
    <source>
        <dbReference type="SAM" id="MobiDB-lite"/>
    </source>
</evidence>
<feature type="region of interest" description="Disordered" evidence="1">
    <location>
        <begin position="1"/>
        <end position="59"/>
    </location>
</feature>
<organism evidence="2 3">
    <name type="scientific">Pontibacter arcticus</name>
    <dbReference type="NCBI Taxonomy" id="2080288"/>
    <lineage>
        <taxon>Bacteria</taxon>
        <taxon>Pseudomonadati</taxon>
        <taxon>Bacteroidota</taxon>
        <taxon>Cytophagia</taxon>
        <taxon>Cytophagales</taxon>
        <taxon>Hymenobacteraceae</taxon>
        <taxon>Pontibacter</taxon>
    </lineage>
</organism>
<reference evidence="2 3" key="1">
    <citation type="submission" date="2018-06" db="EMBL/GenBank/DDBJ databases">
        <authorList>
            <person name="Liu Z.-W."/>
        </authorList>
    </citation>
    <scope>NUCLEOTIDE SEQUENCE [LARGE SCALE GENOMIC DNA]</scope>
    <source>
        <strain evidence="2 3">2b14</strain>
    </source>
</reference>
<keyword evidence="3" id="KW-1185">Reference proteome</keyword>
<dbReference type="Proteomes" id="UP000251692">
    <property type="component" value="Unassembled WGS sequence"/>
</dbReference>
<gene>
    <name evidence="2" type="ORF">DP923_02225</name>
</gene>
<feature type="compositionally biased region" description="Basic and acidic residues" evidence="1">
    <location>
        <begin position="50"/>
        <end position="59"/>
    </location>
</feature>
<feature type="compositionally biased region" description="Basic and acidic residues" evidence="1">
    <location>
        <begin position="32"/>
        <end position="42"/>
    </location>
</feature>
<dbReference type="AlphaFoldDB" id="A0A364RJN0"/>
<feature type="compositionally biased region" description="Low complexity" evidence="1">
    <location>
        <begin position="13"/>
        <end position="31"/>
    </location>
</feature>
<evidence type="ECO:0000313" key="2">
    <source>
        <dbReference type="EMBL" id="RAU84491.1"/>
    </source>
</evidence>
<name>A0A364RJN0_9BACT</name>
<accession>A0A364RJN0</accession>
<sequence length="59" mass="5975">MSPPISKANPNTAAKGSASGARSNSASSNEGRGWHGDPEGHARAGSQSHKNSDSNKRSS</sequence>